<dbReference type="AlphaFoldDB" id="A0A6J1GMM0"/>
<evidence type="ECO:0000256" key="4">
    <source>
        <dbReference type="ARBA" id="ARBA00022512"/>
    </source>
</evidence>
<dbReference type="PROSITE" id="PS00503">
    <property type="entry name" value="PECTINESTERASE_2"/>
    <property type="match status" value="1"/>
</dbReference>
<feature type="signal peptide" evidence="10">
    <location>
        <begin position="1"/>
        <end position="19"/>
    </location>
</feature>
<keyword evidence="8" id="KW-0961">Cell wall biogenesis/degradation</keyword>
<feature type="chain" id="PRO_5027163830" description="Pectinesterase" evidence="10">
    <location>
        <begin position="20"/>
        <end position="336"/>
    </location>
</feature>
<protein>
    <recommendedName>
        <fullName evidence="3 10">Pectinesterase</fullName>
        <ecNumber evidence="3 10">3.1.1.11</ecNumber>
    </recommendedName>
</protein>
<dbReference type="InterPro" id="IPR011050">
    <property type="entry name" value="Pectin_lyase_fold/virulence"/>
</dbReference>
<dbReference type="SUPFAM" id="SSF51126">
    <property type="entry name" value="Pectin lyase-like"/>
    <property type="match status" value="1"/>
</dbReference>
<dbReference type="UniPathway" id="UPA00545">
    <property type="reaction ID" value="UER00823"/>
</dbReference>
<evidence type="ECO:0000259" key="11">
    <source>
        <dbReference type="Pfam" id="PF01095"/>
    </source>
</evidence>
<organism evidence="12 13">
    <name type="scientific">Cucurbita moschata</name>
    <name type="common">Winter crookneck squash</name>
    <name type="synonym">Cucurbita pepo var. moschata</name>
    <dbReference type="NCBI Taxonomy" id="3662"/>
    <lineage>
        <taxon>Eukaryota</taxon>
        <taxon>Viridiplantae</taxon>
        <taxon>Streptophyta</taxon>
        <taxon>Embryophyta</taxon>
        <taxon>Tracheophyta</taxon>
        <taxon>Spermatophyta</taxon>
        <taxon>Magnoliopsida</taxon>
        <taxon>eudicotyledons</taxon>
        <taxon>Gunneridae</taxon>
        <taxon>Pentapetalae</taxon>
        <taxon>rosids</taxon>
        <taxon>fabids</taxon>
        <taxon>Cucurbitales</taxon>
        <taxon>Cucurbitaceae</taxon>
        <taxon>Cucurbiteae</taxon>
        <taxon>Cucurbita</taxon>
    </lineage>
</organism>
<sequence length="336" mass="37872">MAFLSFAACLFFFFANILAHVDHIRFNAVVSLDGSGDFKSISEAIAAAPDNSNTRFYIRVSPGTYRGHLEIPPNKKFIALIGDNALTTIIVDNRSHGTGFSTTDSATLVVNGDHYMAQHLSFENSAEHQNGQAVAVLNHSKFTTYYKCRFLSFQDTLYLKGAYQFFRECDIYGTVDFIFGNGLAMFQDCNIYARLQSNEITVTAQSKEQSWVKSGFSFQNCTVTVSPDIASRKVDVKIFLGRPWRQYSTVVFMESFLDDNVQPEGWVLWEGVPINNLFYAEFNNRGPGADTTHRVNWTSFHVLDKQLAKNFTVENFINGSDWLPETHVPFRTGLDG</sequence>
<keyword evidence="6 10" id="KW-0378">Hydrolase</keyword>
<dbReference type="InterPro" id="IPR000070">
    <property type="entry name" value="Pectinesterase_cat"/>
</dbReference>
<evidence type="ECO:0000256" key="3">
    <source>
        <dbReference type="ARBA" id="ARBA00013229"/>
    </source>
</evidence>
<dbReference type="Pfam" id="PF01095">
    <property type="entry name" value="Pectinesterase"/>
    <property type="match status" value="1"/>
</dbReference>
<comment type="pathway">
    <text evidence="2 10">Glycan metabolism; pectin degradation; 2-dehydro-3-deoxy-D-gluconate from pectin: step 1/5.</text>
</comment>
<evidence type="ECO:0000256" key="6">
    <source>
        <dbReference type="ARBA" id="ARBA00022801"/>
    </source>
</evidence>
<dbReference type="Gene3D" id="2.160.20.10">
    <property type="entry name" value="Single-stranded right-handed beta-helix, Pectin lyase-like"/>
    <property type="match status" value="1"/>
</dbReference>
<dbReference type="InterPro" id="IPR033131">
    <property type="entry name" value="Pectinesterase_Asp_AS"/>
</dbReference>
<accession>A0A6J1GMM0</accession>
<dbReference type="InterPro" id="IPR012334">
    <property type="entry name" value="Pectin_lyas_fold"/>
</dbReference>
<keyword evidence="5" id="KW-0964">Secreted</keyword>
<dbReference type="GeneID" id="111455349"/>
<evidence type="ECO:0000256" key="9">
    <source>
        <dbReference type="PROSITE-ProRule" id="PRU10040"/>
    </source>
</evidence>
<evidence type="ECO:0000256" key="5">
    <source>
        <dbReference type="ARBA" id="ARBA00022525"/>
    </source>
</evidence>
<comment type="subcellular location">
    <subcellularLocation>
        <location evidence="1">Secreted</location>
        <location evidence="1">Cell wall</location>
    </subcellularLocation>
</comment>
<evidence type="ECO:0000256" key="8">
    <source>
        <dbReference type="ARBA" id="ARBA00023316"/>
    </source>
</evidence>
<dbReference type="GO" id="GO:0030599">
    <property type="term" value="F:pectinesterase activity"/>
    <property type="evidence" value="ECO:0007669"/>
    <property type="project" value="UniProtKB-UniRule"/>
</dbReference>
<keyword evidence="4" id="KW-0134">Cell wall</keyword>
<evidence type="ECO:0000313" key="12">
    <source>
        <dbReference type="Proteomes" id="UP000504609"/>
    </source>
</evidence>
<dbReference type="GO" id="GO:0045490">
    <property type="term" value="P:pectin catabolic process"/>
    <property type="evidence" value="ECO:0007669"/>
    <property type="project" value="UniProtKB-UniRule"/>
</dbReference>
<dbReference type="EC" id="3.1.1.11" evidence="3 10"/>
<evidence type="ECO:0000256" key="2">
    <source>
        <dbReference type="ARBA" id="ARBA00005184"/>
    </source>
</evidence>
<keyword evidence="10" id="KW-0732">Signal</keyword>
<evidence type="ECO:0000313" key="13">
    <source>
        <dbReference type="RefSeq" id="XP_022952744.1"/>
    </source>
</evidence>
<evidence type="ECO:0000256" key="10">
    <source>
        <dbReference type="RuleBase" id="RU000589"/>
    </source>
</evidence>
<reference evidence="13" key="1">
    <citation type="submission" date="2025-08" db="UniProtKB">
        <authorList>
            <consortium name="RefSeq"/>
        </authorList>
    </citation>
    <scope>IDENTIFICATION</scope>
    <source>
        <tissue evidence="13">Young leaves</tissue>
    </source>
</reference>
<dbReference type="RefSeq" id="XP_022952744.1">
    <property type="nucleotide sequence ID" value="XM_023096976.1"/>
</dbReference>
<dbReference type="KEGG" id="cmos:111455349"/>
<proteinExistence type="predicted"/>
<dbReference type="FunFam" id="2.160.20.10:FF:000029">
    <property type="entry name" value="Pectinesterase 4"/>
    <property type="match status" value="1"/>
</dbReference>
<evidence type="ECO:0000256" key="7">
    <source>
        <dbReference type="ARBA" id="ARBA00023085"/>
    </source>
</evidence>
<dbReference type="Proteomes" id="UP000504609">
    <property type="component" value="Unplaced"/>
</dbReference>
<dbReference type="PANTHER" id="PTHR31707">
    <property type="entry name" value="PECTINESTERASE"/>
    <property type="match status" value="1"/>
</dbReference>
<feature type="domain" description="Pectinesterase catalytic" evidence="11">
    <location>
        <begin position="27"/>
        <end position="319"/>
    </location>
</feature>
<evidence type="ECO:0000256" key="1">
    <source>
        <dbReference type="ARBA" id="ARBA00004191"/>
    </source>
</evidence>
<comment type="catalytic activity">
    <reaction evidence="10">
        <text>[(1-&gt;4)-alpha-D-galacturonosyl methyl ester](n) + n H2O = [(1-&gt;4)-alpha-D-galacturonosyl](n) + n methanol + n H(+)</text>
        <dbReference type="Rhea" id="RHEA:22380"/>
        <dbReference type="Rhea" id="RHEA-COMP:14570"/>
        <dbReference type="Rhea" id="RHEA-COMP:14573"/>
        <dbReference type="ChEBI" id="CHEBI:15377"/>
        <dbReference type="ChEBI" id="CHEBI:15378"/>
        <dbReference type="ChEBI" id="CHEBI:17790"/>
        <dbReference type="ChEBI" id="CHEBI:140522"/>
        <dbReference type="ChEBI" id="CHEBI:140523"/>
        <dbReference type="EC" id="3.1.1.11"/>
    </reaction>
</comment>
<dbReference type="GO" id="GO:0042545">
    <property type="term" value="P:cell wall modification"/>
    <property type="evidence" value="ECO:0007669"/>
    <property type="project" value="UniProtKB-UniRule"/>
</dbReference>
<keyword evidence="7 10" id="KW-0063">Aspartyl esterase</keyword>
<gene>
    <name evidence="13" type="primary">LOC111455349</name>
</gene>
<name>A0A6J1GMM0_CUCMO</name>
<feature type="active site" evidence="9">
    <location>
        <position position="176"/>
    </location>
</feature>
<keyword evidence="12" id="KW-1185">Reference proteome</keyword>